<dbReference type="SUPFAM" id="SSF52374">
    <property type="entry name" value="Nucleotidylyl transferase"/>
    <property type="match status" value="1"/>
</dbReference>
<accession>A0A0P1IF75</accession>
<evidence type="ECO:0000313" key="8">
    <source>
        <dbReference type="Proteomes" id="UP000051260"/>
    </source>
</evidence>
<dbReference type="Proteomes" id="UP000051260">
    <property type="component" value="Unassembled WGS sequence"/>
</dbReference>
<evidence type="ECO:0000259" key="6">
    <source>
        <dbReference type="Pfam" id="PF00749"/>
    </source>
</evidence>
<keyword evidence="4 5" id="KW-0030">Aminoacyl-tRNA synthetase</keyword>
<gene>
    <name evidence="7" type="primary">gltX_2</name>
    <name evidence="7" type="ORF">RUE5091_01600</name>
</gene>
<organism evidence="7 8">
    <name type="scientific">Ruegeria denitrificans</name>
    <dbReference type="NCBI Taxonomy" id="1715692"/>
    <lineage>
        <taxon>Bacteria</taxon>
        <taxon>Pseudomonadati</taxon>
        <taxon>Pseudomonadota</taxon>
        <taxon>Alphaproteobacteria</taxon>
        <taxon>Rhodobacterales</taxon>
        <taxon>Roseobacteraceae</taxon>
        <taxon>Ruegeria</taxon>
    </lineage>
</organism>
<dbReference type="EMBL" id="CYUD01000004">
    <property type="protein sequence ID" value="CUJ95924.1"/>
    <property type="molecule type" value="Genomic_DNA"/>
</dbReference>
<sequence>MRQCERMAVYNKALDDLWARGLLYPCTCNRKDIAAAASAPQEGAPLHGPDGIIYPGTCRDKRRGTLRPKDIPLRLDMAAAGRFLTGSDQPNGKVGEFYEAGTGPNGETGTITFSLSELTDTIGDVVLSRRDMGTSYHLSVVLDDAEQGITHVVRGQDLFEATRIHVVLQVLLGLPTPQYLHHRLIRDDTGKRLAKRDDARAILKYRAEGASPADIRATVGL</sequence>
<evidence type="ECO:0000256" key="2">
    <source>
        <dbReference type="ARBA" id="ARBA00022741"/>
    </source>
</evidence>
<evidence type="ECO:0000256" key="4">
    <source>
        <dbReference type="ARBA" id="ARBA00023146"/>
    </source>
</evidence>
<keyword evidence="5" id="KW-0648">Protein biosynthesis</keyword>
<dbReference type="AlphaFoldDB" id="A0A0P1IF75"/>
<dbReference type="PANTHER" id="PTHR43311">
    <property type="entry name" value="GLUTAMATE--TRNA LIGASE"/>
    <property type="match status" value="1"/>
</dbReference>
<feature type="domain" description="Glutamyl/glutaminyl-tRNA synthetase class Ib catalytic" evidence="6">
    <location>
        <begin position="120"/>
        <end position="215"/>
    </location>
</feature>
<dbReference type="GO" id="GO:0005524">
    <property type="term" value="F:ATP binding"/>
    <property type="evidence" value="ECO:0007669"/>
    <property type="project" value="UniProtKB-KW"/>
</dbReference>
<comment type="similarity">
    <text evidence="5">Belongs to the class-I aminoacyl-tRNA synthetase family.</text>
</comment>
<protein>
    <submittedName>
        <fullName evidence="7">Glutamate--tRNA ligase</fullName>
        <ecNumber evidence="7">6.1.1.17</ecNumber>
    </submittedName>
</protein>
<evidence type="ECO:0000256" key="1">
    <source>
        <dbReference type="ARBA" id="ARBA00022598"/>
    </source>
</evidence>
<dbReference type="GO" id="GO:0005829">
    <property type="term" value="C:cytosol"/>
    <property type="evidence" value="ECO:0007669"/>
    <property type="project" value="TreeGrafter"/>
</dbReference>
<dbReference type="InterPro" id="IPR014729">
    <property type="entry name" value="Rossmann-like_a/b/a_fold"/>
</dbReference>
<evidence type="ECO:0000256" key="5">
    <source>
        <dbReference type="RuleBase" id="RU363037"/>
    </source>
</evidence>
<dbReference type="STRING" id="1715692.RUE5091_01600"/>
<dbReference type="EC" id="6.1.1.17" evidence="7"/>
<keyword evidence="8" id="KW-1185">Reference proteome</keyword>
<evidence type="ECO:0000313" key="7">
    <source>
        <dbReference type="EMBL" id="CUJ95924.1"/>
    </source>
</evidence>
<proteinExistence type="inferred from homology"/>
<dbReference type="Gene3D" id="3.40.50.620">
    <property type="entry name" value="HUPs"/>
    <property type="match status" value="1"/>
</dbReference>
<name>A0A0P1IF75_9RHOB</name>
<keyword evidence="2 5" id="KW-0547">Nucleotide-binding</keyword>
<keyword evidence="1 5" id="KW-0436">Ligase</keyword>
<dbReference type="GO" id="GO:0004818">
    <property type="term" value="F:glutamate-tRNA ligase activity"/>
    <property type="evidence" value="ECO:0007669"/>
    <property type="project" value="UniProtKB-EC"/>
</dbReference>
<evidence type="ECO:0000256" key="3">
    <source>
        <dbReference type="ARBA" id="ARBA00022840"/>
    </source>
</evidence>
<keyword evidence="3 5" id="KW-0067">ATP-binding</keyword>
<dbReference type="PANTHER" id="PTHR43311:SF1">
    <property type="entry name" value="GLUTAMYL-Q TRNA(ASP) SYNTHETASE"/>
    <property type="match status" value="1"/>
</dbReference>
<dbReference type="InterPro" id="IPR020058">
    <property type="entry name" value="Glu/Gln-tRNA-synth_Ib_cat-dom"/>
</dbReference>
<dbReference type="InterPro" id="IPR049940">
    <property type="entry name" value="GluQ/Sye"/>
</dbReference>
<reference evidence="8" key="1">
    <citation type="submission" date="2015-09" db="EMBL/GenBank/DDBJ databases">
        <authorList>
            <person name="Rodrigo-Torres L."/>
            <person name="Arahal D.R."/>
        </authorList>
    </citation>
    <scope>NUCLEOTIDE SEQUENCE [LARGE SCALE GENOMIC DNA]</scope>
    <source>
        <strain evidence="8">CECT 5091</strain>
    </source>
</reference>
<dbReference type="Pfam" id="PF00749">
    <property type="entry name" value="tRNA-synt_1c"/>
    <property type="match status" value="1"/>
</dbReference>
<dbReference type="GO" id="GO:0006424">
    <property type="term" value="P:glutamyl-tRNA aminoacylation"/>
    <property type="evidence" value="ECO:0007669"/>
    <property type="project" value="TreeGrafter"/>
</dbReference>